<name>A0A1U7JHV4_9HYPH</name>
<evidence type="ECO:0000259" key="5">
    <source>
        <dbReference type="PROSITE" id="PS50111"/>
    </source>
</evidence>
<accession>A0A1U7JHV4</accession>
<sequence length="492" mass="52698">MRALFNQTMGDGGVQPSSEERHLQPSIAGHETDQHQVDQTRLLTQLDALGLDITEAAGQVVAVSATADELKQAMETLLHASHSVEASNGEVGRAVDATAQQTDGVRHTVRGARDTIEAAVTSINSLSDAIKSINKQLEGLQASFANVRQFSSSIDAIARQTNLLALNATIEAARAGEAGKGFAVVASEVKQLATQTSKATEQIDETIGQLGADADALVALGNDALNTVADAENNTASINNVFAELETSFDQIASNTDQIQNACASNDEDTRQLMESGKVLEDIILSNRSNLDNAAGQMQGAVEKSDRLLGELAQTLNNDITALMIAQAKQVASDLGSAMETEVDRGGITEAALFDHSYEPIAGTNPPQYKAPFSAMADRVFPKIQDPVVKSDPNIYSCAAVDTCGYLPTHNEQFSKPQGNDPAWNAAHCRNRRIFDDKVGINACQNTREFIIQTSRRDMGGGEYVVIKEVSVPIWVRGKHWGAVRLAYHGDR</sequence>
<dbReference type="PANTHER" id="PTHR32089">
    <property type="entry name" value="METHYL-ACCEPTING CHEMOTAXIS PROTEIN MCPB"/>
    <property type="match status" value="1"/>
</dbReference>
<evidence type="ECO:0000256" key="3">
    <source>
        <dbReference type="PROSITE-ProRule" id="PRU00284"/>
    </source>
</evidence>
<dbReference type="STRING" id="197461.A3843_07375"/>
<keyword evidence="7" id="KW-1185">Reference proteome</keyword>
<evidence type="ECO:0000256" key="4">
    <source>
        <dbReference type="SAM" id="MobiDB-lite"/>
    </source>
</evidence>
<dbReference type="InterPro" id="IPR004090">
    <property type="entry name" value="Chemotax_Me-accpt_rcpt"/>
</dbReference>
<dbReference type="SUPFAM" id="SSF58104">
    <property type="entry name" value="Methyl-accepting chemotaxis protein (MCP) signaling domain"/>
    <property type="match status" value="1"/>
</dbReference>
<dbReference type="GO" id="GO:0016020">
    <property type="term" value="C:membrane"/>
    <property type="evidence" value="ECO:0007669"/>
    <property type="project" value="InterPro"/>
</dbReference>
<proteinExistence type="inferred from homology"/>
<evidence type="ECO:0000313" key="7">
    <source>
        <dbReference type="Proteomes" id="UP000185783"/>
    </source>
</evidence>
<gene>
    <name evidence="6" type="ORF">A3843_07375</name>
</gene>
<dbReference type="Pfam" id="PF00015">
    <property type="entry name" value="MCPsignal"/>
    <property type="match status" value="1"/>
</dbReference>
<protein>
    <submittedName>
        <fullName evidence="6">Chemotaxis protein</fullName>
    </submittedName>
</protein>
<keyword evidence="1 3" id="KW-0807">Transducer</keyword>
<comment type="caution">
    <text evidence="6">The sequence shown here is derived from an EMBL/GenBank/DDBJ whole genome shotgun (WGS) entry which is preliminary data.</text>
</comment>
<dbReference type="PANTHER" id="PTHR32089:SF112">
    <property type="entry name" value="LYSOZYME-LIKE PROTEIN-RELATED"/>
    <property type="match status" value="1"/>
</dbReference>
<dbReference type="GO" id="GO:0007165">
    <property type="term" value="P:signal transduction"/>
    <property type="evidence" value="ECO:0007669"/>
    <property type="project" value="UniProtKB-KW"/>
</dbReference>
<evidence type="ECO:0000256" key="2">
    <source>
        <dbReference type="ARBA" id="ARBA00029447"/>
    </source>
</evidence>
<feature type="region of interest" description="Disordered" evidence="4">
    <location>
        <begin position="1"/>
        <end position="22"/>
    </location>
</feature>
<dbReference type="AlphaFoldDB" id="A0A1U7JHV4"/>
<dbReference type="OrthoDB" id="2489132at2"/>
<dbReference type="SMART" id="SM00283">
    <property type="entry name" value="MA"/>
    <property type="match status" value="1"/>
</dbReference>
<evidence type="ECO:0000313" key="6">
    <source>
        <dbReference type="EMBL" id="OKL44231.1"/>
    </source>
</evidence>
<dbReference type="PRINTS" id="PR00260">
    <property type="entry name" value="CHEMTRNSDUCR"/>
</dbReference>
<dbReference type="Proteomes" id="UP000185783">
    <property type="component" value="Unassembled WGS sequence"/>
</dbReference>
<organism evidence="6 7">
    <name type="scientific">Pseudovibrio exalbescens</name>
    <dbReference type="NCBI Taxonomy" id="197461"/>
    <lineage>
        <taxon>Bacteria</taxon>
        <taxon>Pseudomonadati</taxon>
        <taxon>Pseudomonadota</taxon>
        <taxon>Alphaproteobacteria</taxon>
        <taxon>Hyphomicrobiales</taxon>
        <taxon>Stappiaceae</taxon>
        <taxon>Pseudovibrio</taxon>
    </lineage>
</organism>
<dbReference type="GO" id="GO:0006935">
    <property type="term" value="P:chemotaxis"/>
    <property type="evidence" value="ECO:0007669"/>
    <property type="project" value="InterPro"/>
</dbReference>
<reference evidence="6 7" key="1">
    <citation type="submission" date="2016-03" db="EMBL/GenBank/DDBJ databases">
        <title>Genome sequence of Nesiotobacter sp. nov., a moderately halophilic alphaproteobacterium isolated from the Yellow Sea, China.</title>
        <authorList>
            <person name="Zhang G."/>
            <person name="Zhang R."/>
        </authorList>
    </citation>
    <scope>NUCLEOTIDE SEQUENCE [LARGE SCALE GENOMIC DNA]</scope>
    <source>
        <strain evidence="6 7">WB1-6</strain>
    </source>
</reference>
<dbReference type="PROSITE" id="PS50111">
    <property type="entry name" value="CHEMOTAXIS_TRANSDUC_2"/>
    <property type="match status" value="1"/>
</dbReference>
<evidence type="ECO:0000256" key="1">
    <source>
        <dbReference type="ARBA" id="ARBA00023224"/>
    </source>
</evidence>
<dbReference type="GO" id="GO:0004888">
    <property type="term" value="F:transmembrane signaling receptor activity"/>
    <property type="evidence" value="ECO:0007669"/>
    <property type="project" value="InterPro"/>
</dbReference>
<dbReference type="Gene3D" id="1.10.287.950">
    <property type="entry name" value="Methyl-accepting chemotaxis protein"/>
    <property type="match status" value="1"/>
</dbReference>
<comment type="similarity">
    <text evidence="2">Belongs to the methyl-accepting chemotaxis (MCP) protein family.</text>
</comment>
<dbReference type="RefSeq" id="WP_051269245.1">
    <property type="nucleotide sequence ID" value="NZ_LVVZ01000014.1"/>
</dbReference>
<feature type="domain" description="Methyl-accepting transducer" evidence="5">
    <location>
        <begin position="45"/>
        <end position="281"/>
    </location>
</feature>
<dbReference type="EMBL" id="LVVZ01000014">
    <property type="protein sequence ID" value="OKL44231.1"/>
    <property type="molecule type" value="Genomic_DNA"/>
</dbReference>
<dbReference type="InterPro" id="IPR004089">
    <property type="entry name" value="MCPsignal_dom"/>
</dbReference>